<dbReference type="AlphaFoldDB" id="A0A5B7CYB5"/>
<reference evidence="1 2" key="1">
    <citation type="submission" date="2019-05" db="EMBL/GenBank/DDBJ databases">
        <title>Another draft genome of Portunus trituberculatus and its Hox gene families provides insights of decapod evolution.</title>
        <authorList>
            <person name="Jeong J.-H."/>
            <person name="Song I."/>
            <person name="Kim S."/>
            <person name="Choi T."/>
            <person name="Kim D."/>
            <person name="Ryu S."/>
            <person name="Kim W."/>
        </authorList>
    </citation>
    <scope>NUCLEOTIDE SEQUENCE [LARGE SCALE GENOMIC DNA]</scope>
    <source>
        <tissue evidence="1">Muscle</tissue>
    </source>
</reference>
<comment type="caution">
    <text evidence="1">The sequence shown here is derived from an EMBL/GenBank/DDBJ whole genome shotgun (WGS) entry which is preliminary data.</text>
</comment>
<evidence type="ECO:0000313" key="2">
    <source>
        <dbReference type="Proteomes" id="UP000324222"/>
    </source>
</evidence>
<dbReference type="Proteomes" id="UP000324222">
    <property type="component" value="Unassembled WGS sequence"/>
</dbReference>
<dbReference type="EMBL" id="VSRR010000303">
    <property type="protein sequence ID" value="MPC13744.1"/>
    <property type="molecule type" value="Genomic_DNA"/>
</dbReference>
<proteinExistence type="predicted"/>
<organism evidence="1 2">
    <name type="scientific">Portunus trituberculatus</name>
    <name type="common">Swimming crab</name>
    <name type="synonym">Neptunus trituberculatus</name>
    <dbReference type="NCBI Taxonomy" id="210409"/>
    <lineage>
        <taxon>Eukaryota</taxon>
        <taxon>Metazoa</taxon>
        <taxon>Ecdysozoa</taxon>
        <taxon>Arthropoda</taxon>
        <taxon>Crustacea</taxon>
        <taxon>Multicrustacea</taxon>
        <taxon>Malacostraca</taxon>
        <taxon>Eumalacostraca</taxon>
        <taxon>Eucarida</taxon>
        <taxon>Decapoda</taxon>
        <taxon>Pleocyemata</taxon>
        <taxon>Brachyura</taxon>
        <taxon>Eubrachyura</taxon>
        <taxon>Portunoidea</taxon>
        <taxon>Portunidae</taxon>
        <taxon>Portuninae</taxon>
        <taxon>Portunus</taxon>
    </lineage>
</organism>
<sequence>MRGRGGRVCMGGLADTPSLPVRLSMARNGVTPRDAVTGWVSWCRPRCGCVAVEVPRPSLLTPLAVNTLKGRVVKETATCEHLQTTAQRLLLLALSPAHFASPVL</sequence>
<accession>A0A5B7CYB5</accession>
<keyword evidence="2" id="KW-1185">Reference proteome</keyword>
<gene>
    <name evidence="1" type="ORF">E2C01_006488</name>
</gene>
<evidence type="ECO:0000313" key="1">
    <source>
        <dbReference type="EMBL" id="MPC13744.1"/>
    </source>
</evidence>
<name>A0A5B7CYB5_PORTR</name>
<protein>
    <submittedName>
        <fullName evidence="1">Uncharacterized protein</fullName>
    </submittedName>
</protein>